<protein>
    <submittedName>
        <fullName evidence="3">Ribosomal protein L11 methyltransferase</fullName>
    </submittedName>
</protein>
<evidence type="ECO:0000313" key="4">
    <source>
        <dbReference type="Proteomes" id="UP000002574"/>
    </source>
</evidence>
<keyword evidence="2 3" id="KW-0808">Transferase</keyword>
<dbReference type="Proteomes" id="UP000002574">
    <property type="component" value="Chromosome"/>
</dbReference>
<keyword evidence="3" id="KW-0687">Ribonucleoprotein</keyword>
<proteinExistence type="predicted"/>
<name>D3DFJ0_HYDTT</name>
<dbReference type="AlphaFoldDB" id="D3DFJ0"/>
<dbReference type="GO" id="GO:0005840">
    <property type="term" value="C:ribosome"/>
    <property type="evidence" value="ECO:0007669"/>
    <property type="project" value="UniProtKB-KW"/>
</dbReference>
<dbReference type="eggNOG" id="COG2264">
    <property type="taxonomic scope" value="Bacteria"/>
</dbReference>
<dbReference type="PANTHER" id="PTHR43648">
    <property type="entry name" value="ELECTRON TRANSFER FLAVOPROTEIN BETA SUBUNIT LYSINE METHYLTRANSFERASE"/>
    <property type="match status" value="1"/>
</dbReference>
<dbReference type="Pfam" id="PF06325">
    <property type="entry name" value="PrmA"/>
    <property type="match status" value="1"/>
</dbReference>
<accession>D3DFJ0</accession>
<dbReference type="PATRIC" id="fig|608538.5.peg.127"/>
<dbReference type="CDD" id="cd02440">
    <property type="entry name" value="AdoMet_MTases"/>
    <property type="match status" value="1"/>
</dbReference>
<evidence type="ECO:0000313" key="3">
    <source>
        <dbReference type="EMBL" id="BAI68592.1"/>
    </source>
</evidence>
<dbReference type="RefSeq" id="WP_012962775.1">
    <property type="nucleotide sequence ID" value="NC_013799.1"/>
</dbReference>
<dbReference type="GO" id="GO:0008276">
    <property type="term" value="F:protein methyltransferase activity"/>
    <property type="evidence" value="ECO:0007669"/>
    <property type="project" value="TreeGrafter"/>
</dbReference>
<keyword evidence="4" id="KW-1185">Reference proteome</keyword>
<dbReference type="SUPFAM" id="SSF53335">
    <property type="entry name" value="S-adenosyl-L-methionine-dependent methyltransferases"/>
    <property type="match status" value="1"/>
</dbReference>
<evidence type="ECO:0000256" key="2">
    <source>
        <dbReference type="ARBA" id="ARBA00022679"/>
    </source>
</evidence>
<dbReference type="PANTHER" id="PTHR43648:SF1">
    <property type="entry name" value="ELECTRON TRANSFER FLAVOPROTEIN BETA SUBUNIT LYSINE METHYLTRANSFERASE"/>
    <property type="match status" value="1"/>
</dbReference>
<dbReference type="STRING" id="608538.HTH_0125"/>
<reference evidence="3 4" key="1">
    <citation type="journal article" date="2010" name="J. Bacteriol.">
        <title>Complete genome sequence of the thermophilic, obligately chemolithoautotrophic hydrogen-oxidizing bacterium Hydrogenobacter thermophilus TK-6.</title>
        <authorList>
            <person name="Arai H."/>
            <person name="Kanbe H."/>
            <person name="Ishii M."/>
            <person name="Igarashi Y."/>
        </authorList>
    </citation>
    <scope>NUCLEOTIDE SEQUENCE [LARGE SCALE GENOMIC DNA]</scope>
    <source>
        <strain evidence="4">DSM 6534 / IAM 12695 / TK-6 [Tokyo]</strain>
    </source>
</reference>
<dbReference type="InterPro" id="IPR029063">
    <property type="entry name" value="SAM-dependent_MTases_sf"/>
</dbReference>
<dbReference type="Gene3D" id="3.40.50.150">
    <property type="entry name" value="Vaccinia Virus protein VP39"/>
    <property type="match status" value="1"/>
</dbReference>
<dbReference type="EMBL" id="AP011112">
    <property type="protein sequence ID" value="BAI68592.1"/>
    <property type="molecule type" value="Genomic_DNA"/>
</dbReference>
<dbReference type="OrthoDB" id="9785995at2"/>
<keyword evidence="1 3" id="KW-0489">Methyltransferase</keyword>
<dbReference type="GO" id="GO:0032259">
    <property type="term" value="P:methylation"/>
    <property type="evidence" value="ECO:0007669"/>
    <property type="project" value="UniProtKB-KW"/>
</dbReference>
<dbReference type="KEGG" id="hte:Hydth_0126"/>
<dbReference type="InterPro" id="IPR050078">
    <property type="entry name" value="Ribosomal_L11_MeTrfase_PrmA"/>
</dbReference>
<dbReference type="KEGG" id="hth:HTH_0125"/>
<organism evidence="3 4">
    <name type="scientific">Hydrogenobacter thermophilus (strain DSM 6534 / IAM 12695 / TK-6)</name>
    <dbReference type="NCBI Taxonomy" id="608538"/>
    <lineage>
        <taxon>Bacteria</taxon>
        <taxon>Pseudomonadati</taxon>
        <taxon>Aquificota</taxon>
        <taxon>Aquificia</taxon>
        <taxon>Aquificales</taxon>
        <taxon>Aquificaceae</taxon>
        <taxon>Hydrogenobacter</taxon>
    </lineage>
</organism>
<keyword evidence="3" id="KW-0689">Ribosomal protein</keyword>
<sequence length="241" mass="27966">MIYTRYIYSLEEEEFYQFLADQPQGVEVIRRQDNRVEFATYTELKWLKPLKVEKIKVKPPESFLRPIRIRSFLIVPPNMKTLIINPGMAFGTGLHPSTQLSLMLIEEFFKRGWSAIDVGCGSGILAFALKKLSARKVLAIDIDERAIEECEKNASLNRLKITCLKAKPEDIKESFDFLVANLELSIFKREIDHIKPLFKKLAIFSGIYGKEELEEFLFFLADLRVVKIKKLKGWYAVVVKR</sequence>
<gene>
    <name evidence="3" type="primary">prmA</name>
    <name evidence="3" type="ordered locus">HTH_0125</name>
</gene>
<evidence type="ECO:0000256" key="1">
    <source>
        <dbReference type="ARBA" id="ARBA00022603"/>
    </source>
</evidence>